<dbReference type="InParanoid" id="A0A1Z5KAQ9"/>
<comment type="caution">
    <text evidence="3">The sequence shown here is derived from an EMBL/GenBank/DDBJ whole genome shotgun (WGS) entry which is preliminary data.</text>
</comment>
<feature type="signal peptide" evidence="2">
    <location>
        <begin position="1"/>
        <end position="22"/>
    </location>
</feature>
<name>A0A1Z5KAQ9_FISSO</name>
<evidence type="ECO:0000313" key="3">
    <source>
        <dbReference type="EMBL" id="GAX23028.1"/>
    </source>
</evidence>
<keyword evidence="1" id="KW-1133">Transmembrane helix</keyword>
<keyword evidence="1" id="KW-0812">Transmembrane</keyword>
<protein>
    <submittedName>
        <fullName evidence="3">Uncharacterized protein</fullName>
    </submittedName>
</protein>
<keyword evidence="1" id="KW-0472">Membrane</keyword>
<feature type="chain" id="PRO_5012125295" evidence="2">
    <location>
        <begin position="23"/>
        <end position="448"/>
    </location>
</feature>
<dbReference type="OrthoDB" id="2020192at2759"/>
<organism evidence="3 4">
    <name type="scientific">Fistulifera solaris</name>
    <name type="common">Oleaginous diatom</name>
    <dbReference type="NCBI Taxonomy" id="1519565"/>
    <lineage>
        <taxon>Eukaryota</taxon>
        <taxon>Sar</taxon>
        <taxon>Stramenopiles</taxon>
        <taxon>Ochrophyta</taxon>
        <taxon>Bacillariophyta</taxon>
        <taxon>Bacillariophyceae</taxon>
        <taxon>Bacillariophycidae</taxon>
        <taxon>Naviculales</taxon>
        <taxon>Naviculaceae</taxon>
        <taxon>Fistulifera</taxon>
    </lineage>
</organism>
<proteinExistence type="predicted"/>
<sequence length="448" mass="51595">MRFFKMLKAVGWLHCFATLAIALVSQRGPRLTSHALGGSRTSTFLPFMAMESSDFLNIAEETKHFSLLDFLPQRGRNLPFRTRKLFHSVVETYVYQKKESYLPLYTADDLRLTIDEEYDVKGVPLCIGNLTIDLEDAENDESLQAMVEVFSLAALHRLPKDIALVLLRPITVAQTKEYVDVFERLGWSAICFPRGLSLQLKRELRPKRQQKAWWKNAWNLRRRERRRQLEAAIAVAEAQRVVAPEIRPTRPRDEVLAKIEQQLKDHSIRPIQRKDELLFFPNSMPLESFSFRRFRRFVKRQYSMLKRKGRAGVLSYCLFNLLFYTIGMAWQWQRIAPVDPLVTSSSLTMILVRKFARVFASLYVAAQFIKIPKVFGAIALAPYAQQTTDAVSKKLNVSQNVALIILLSLMVMSWATIIGALILGDYARLRQLMVTDQRLVGLISLQPV</sequence>
<evidence type="ECO:0000256" key="2">
    <source>
        <dbReference type="SAM" id="SignalP"/>
    </source>
</evidence>
<evidence type="ECO:0000256" key="1">
    <source>
        <dbReference type="SAM" id="Phobius"/>
    </source>
</evidence>
<feature type="transmembrane region" description="Helical" evidence="1">
    <location>
        <begin position="313"/>
        <end position="332"/>
    </location>
</feature>
<evidence type="ECO:0000313" key="4">
    <source>
        <dbReference type="Proteomes" id="UP000198406"/>
    </source>
</evidence>
<reference evidence="3 4" key="1">
    <citation type="journal article" date="2015" name="Plant Cell">
        <title>Oil accumulation by the oleaginous diatom Fistulifera solaris as revealed by the genome and transcriptome.</title>
        <authorList>
            <person name="Tanaka T."/>
            <person name="Maeda Y."/>
            <person name="Veluchamy A."/>
            <person name="Tanaka M."/>
            <person name="Abida H."/>
            <person name="Marechal E."/>
            <person name="Bowler C."/>
            <person name="Muto M."/>
            <person name="Sunaga Y."/>
            <person name="Tanaka M."/>
            <person name="Yoshino T."/>
            <person name="Taniguchi T."/>
            <person name="Fukuda Y."/>
            <person name="Nemoto M."/>
            <person name="Matsumoto M."/>
            <person name="Wong P.S."/>
            <person name="Aburatani S."/>
            <person name="Fujibuchi W."/>
        </authorList>
    </citation>
    <scope>NUCLEOTIDE SEQUENCE [LARGE SCALE GENOMIC DNA]</scope>
    <source>
        <strain evidence="3 4">JPCC DA0580</strain>
    </source>
</reference>
<dbReference type="EMBL" id="BDSP01000193">
    <property type="protein sequence ID" value="GAX23028.1"/>
    <property type="molecule type" value="Genomic_DNA"/>
</dbReference>
<feature type="transmembrane region" description="Helical" evidence="1">
    <location>
        <begin position="401"/>
        <end position="423"/>
    </location>
</feature>
<keyword evidence="4" id="KW-1185">Reference proteome</keyword>
<dbReference type="AlphaFoldDB" id="A0A1Z5KAQ9"/>
<accession>A0A1Z5KAQ9</accession>
<keyword evidence="2" id="KW-0732">Signal</keyword>
<dbReference type="Proteomes" id="UP000198406">
    <property type="component" value="Unassembled WGS sequence"/>
</dbReference>
<gene>
    <name evidence="3" type="ORF">FisN_15Hh073</name>
</gene>